<dbReference type="PANTHER" id="PTHR13767:SF2">
    <property type="entry name" value="PSEUDOURIDYLATE SYNTHASE TRUB1"/>
    <property type="match status" value="1"/>
</dbReference>
<dbReference type="AlphaFoldDB" id="A0A9N8D9R1"/>
<dbReference type="Pfam" id="PF01509">
    <property type="entry name" value="TruB_N"/>
    <property type="match status" value="1"/>
</dbReference>
<reference evidence="7" key="1">
    <citation type="submission" date="2020-06" db="EMBL/GenBank/DDBJ databases">
        <authorList>
            <consortium name="Plant Systems Biology data submission"/>
        </authorList>
    </citation>
    <scope>NUCLEOTIDE SEQUENCE</scope>
    <source>
        <strain evidence="7">D6</strain>
    </source>
</reference>
<comment type="similarity">
    <text evidence="1">Belongs to the pseudouridine synthase TruB family.</text>
</comment>
<dbReference type="GO" id="GO:0003723">
    <property type="term" value="F:RNA binding"/>
    <property type="evidence" value="ECO:0007669"/>
    <property type="project" value="InterPro"/>
</dbReference>
<dbReference type="GO" id="GO:0005634">
    <property type="term" value="C:nucleus"/>
    <property type="evidence" value="ECO:0007669"/>
    <property type="project" value="TreeGrafter"/>
</dbReference>
<accession>A0A9N8D9R1</accession>
<dbReference type="GO" id="GO:0160148">
    <property type="term" value="F:tRNA pseudouridine(55) synthase activity"/>
    <property type="evidence" value="ECO:0007669"/>
    <property type="project" value="UniProtKB-EC"/>
</dbReference>
<dbReference type="EMBL" id="CAICTM010000009">
    <property type="protein sequence ID" value="CAB9496801.1"/>
    <property type="molecule type" value="Genomic_DNA"/>
</dbReference>
<feature type="domain" description="Pseudouridine synthase II N-terminal" evidence="6">
    <location>
        <begin position="79"/>
        <end position="232"/>
    </location>
</feature>
<name>A0A9N8D9R1_9STRA</name>
<feature type="region of interest" description="Disordered" evidence="5">
    <location>
        <begin position="1"/>
        <end position="25"/>
    </location>
</feature>
<evidence type="ECO:0000313" key="7">
    <source>
        <dbReference type="EMBL" id="CAB9496801.1"/>
    </source>
</evidence>
<keyword evidence="8" id="KW-1185">Reference proteome</keyword>
<keyword evidence="4" id="KW-0413">Isomerase</keyword>
<evidence type="ECO:0000256" key="5">
    <source>
        <dbReference type="SAM" id="MobiDB-lite"/>
    </source>
</evidence>
<evidence type="ECO:0000313" key="8">
    <source>
        <dbReference type="Proteomes" id="UP001153069"/>
    </source>
</evidence>
<evidence type="ECO:0000256" key="1">
    <source>
        <dbReference type="ARBA" id="ARBA00008999"/>
    </source>
</evidence>
<dbReference type="InterPro" id="IPR002501">
    <property type="entry name" value="PsdUridine_synth_N"/>
</dbReference>
<feature type="compositionally biased region" description="Polar residues" evidence="5">
    <location>
        <begin position="1"/>
        <end position="10"/>
    </location>
</feature>
<dbReference type="Gene3D" id="3.30.2350.10">
    <property type="entry name" value="Pseudouridine synthase"/>
    <property type="match status" value="1"/>
</dbReference>
<comment type="caution">
    <text evidence="7">The sequence shown here is derived from an EMBL/GenBank/DDBJ whole genome shotgun (WGS) entry which is preliminary data.</text>
</comment>
<dbReference type="HAMAP" id="MF_01080">
    <property type="entry name" value="TruB_bact"/>
    <property type="match status" value="1"/>
</dbReference>
<organism evidence="7 8">
    <name type="scientific">Seminavis robusta</name>
    <dbReference type="NCBI Taxonomy" id="568900"/>
    <lineage>
        <taxon>Eukaryota</taxon>
        <taxon>Sar</taxon>
        <taxon>Stramenopiles</taxon>
        <taxon>Ochrophyta</taxon>
        <taxon>Bacillariophyta</taxon>
        <taxon>Bacillariophyceae</taxon>
        <taxon>Bacillariophycidae</taxon>
        <taxon>Naviculales</taxon>
        <taxon>Naviculaceae</taxon>
        <taxon>Seminavis</taxon>
    </lineage>
</organism>
<dbReference type="OrthoDB" id="9995526at2759"/>
<dbReference type="InterPro" id="IPR020103">
    <property type="entry name" value="PsdUridine_synth_cat_dom_sf"/>
</dbReference>
<evidence type="ECO:0000259" key="6">
    <source>
        <dbReference type="Pfam" id="PF01509"/>
    </source>
</evidence>
<evidence type="ECO:0000256" key="3">
    <source>
        <dbReference type="ARBA" id="ARBA00022694"/>
    </source>
</evidence>
<keyword evidence="3" id="KW-0819">tRNA processing</keyword>
<dbReference type="Proteomes" id="UP001153069">
    <property type="component" value="Unassembled WGS sequence"/>
</dbReference>
<dbReference type="InterPro" id="IPR014780">
    <property type="entry name" value="tRNA_psdUridine_synth_TruB"/>
</dbReference>
<proteinExistence type="inferred from homology"/>
<evidence type="ECO:0000256" key="2">
    <source>
        <dbReference type="ARBA" id="ARBA00012787"/>
    </source>
</evidence>
<protein>
    <recommendedName>
        <fullName evidence="2">tRNA pseudouridine(55) synthase</fullName>
        <ecNumber evidence="2">5.4.99.25</ecNumber>
    </recommendedName>
</protein>
<dbReference type="SUPFAM" id="SSF55120">
    <property type="entry name" value="Pseudouridine synthase"/>
    <property type="match status" value="1"/>
</dbReference>
<sequence>MIRPTSSALFSSTKATGSTSSTKDDGAVQVPLYRAEGLFSVIKPLDWTSSDVVSFVRKMLERDARERGAKPVRVGSRRNKSRIIKVGHGGTLDPLATGVLVVGVGKGTKELQSYLTGSKRYLATGEFGFETNTLDMDPIANITQRAPFEHITLEDLEQNTLPKFVGDIQQVPPIFSAIRRNGKRLYEQARQGVSQEDLKIEPRQVTVHSLKLLHMDGPNFSIDMECGGGTYVRSLIRDIAYDLDSVATMTSLERTKQGQFTQDTALPRDEWSPDNIYDAISKFNAQR</sequence>
<evidence type="ECO:0000256" key="4">
    <source>
        <dbReference type="ARBA" id="ARBA00023235"/>
    </source>
</evidence>
<dbReference type="EC" id="5.4.99.25" evidence="2"/>
<dbReference type="GO" id="GO:0006400">
    <property type="term" value="P:tRNA modification"/>
    <property type="evidence" value="ECO:0007669"/>
    <property type="project" value="TreeGrafter"/>
</dbReference>
<dbReference type="NCBIfam" id="TIGR00431">
    <property type="entry name" value="TruB"/>
    <property type="match status" value="1"/>
</dbReference>
<feature type="compositionally biased region" description="Low complexity" evidence="5">
    <location>
        <begin position="11"/>
        <end position="21"/>
    </location>
</feature>
<gene>
    <name evidence="7" type="ORF">SEMRO_9_G007670.1</name>
</gene>
<dbReference type="PANTHER" id="PTHR13767">
    <property type="entry name" value="TRNA-PSEUDOURIDINE SYNTHASE"/>
    <property type="match status" value="1"/>
</dbReference>
<dbReference type="GO" id="GO:1990481">
    <property type="term" value="P:mRNA pseudouridine synthesis"/>
    <property type="evidence" value="ECO:0007669"/>
    <property type="project" value="TreeGrafter"/>
</dbReference>